<evidence type="ECO:0000259" key="11">
    <source>
        <dbReference type="PROSITE" id="PS50968"/>
    </source>
</evidence>
<keyword evidence="6 9" id="KW-0443">Lipid metabolism</keyword>
<evidence type="ECO:0000256" key="5">
    <source>
        <dbReference type="ARBA" id="ARBA00022832"/>
    </source>
</evidence>
<evidence type="ECO:0000256" key="3">
    <source>
        <dbReference type="ARBA" id="ARBA00017562"/>
    </source>
</evidence>
<comment type="function">
    <text evidence="1 9">This protein is a component of the acetyl coenzyme A carboxylase complex; first, biotin carboxylase catalyzes the carboxylation of the carrier protein and then the transcarboxylase transfers the carboxyl group to form malonyl-CoA.</text>
</comment>
<keyword evidence="4 9" id="KW-0444">Lipid biosynthesis</keyword>
<feature type="region of interest" description="Disordered" evidence="10">
    <location>
        <begin position="33"/>
        <end position="68"/>
    </location>
</feature>
<keyword evidence="13" id="KW-1185">Reference proteome</keyword>
<dbReference type="SUPFAM" id="SSF51230">
    <property type="entry name" value="Single hybrid motif"/>
    <property type="match status" value="1"/>
</dbReference>
<evidence type="ECO:0000256" key="10">
    <source>
        <dbReference type="SAM" id="MobiDB-lite"/>
    </source>
</evidence>
<dbReference type="Proteomes" id="UP000226429">
    <property type="component" value="Unassembled WGS sequence"/>
</dbReference>
<organism evidence="12 13">
    <name type="scientific">Candidatus Aquirickettsiella gammari</name>
    <dbReference type="NCBI Taxonomy" id="2016198"/>
    <lineage>
        <taxon>Bacteria</taxon>
        <taxon>Pseudomonadati</taxon>
        <taxon>Pseudomonadota</taxon>
        <taxon>Gammaproteobacteria</taxon>
        <taxon>Legionellales</taxon>
        <taxon>Coxiellaceae</taxon>
        <taxon>Candidatus Aquirickettsiella</taxon>
    </lineage>
</organism>
<dbReference type="EMBL" id="NMOS02000016">
    <property type="protein sequence ID" value="RDH40102.1"/>
    <property type="molecule type" value="Genomic_DNA"/>
</dbReference>
<dbReference type="PANTHER" id="PTHR45266:SF3">
    <property type="entry name" value="OXALOACETATE DECARBOXYLASE ALPHA CHAIN"/>
    <property type="match status" value="1"/>
</dbReference>
<dbReference type="PROSITE" id="PS00188">
    <property type="entry name" value="BIOTIN"/>
    <property type="match status" value="1"/>
</dbReference>
<proteinExistence type="predicted"/>
<name>A0A370CGD2_9COXI</name>
<evidence type="ECO:0000256" key="6">
    <source>
        <dbReference type="ARBA" id="ARBA00023098"/>
    </source>
</evidence>
<dbReference type="AlphaFoldDB" id="A0A370CGD2"/>
<gene>
    <name evidence="12" type="primary">accB</name>
    <name evidence="12" type="ORF">CFE62_005555</name>
</gene>
<feature type="compositionally biased region" description="Polar residues" evidence="10">
    <location>
        <begin position="37"/>
        <end position="59"/>
    </location>
</feature>
<dbReference type="InterPro" id="IPR001882">
    <property type="entry name" value="Biotin_BS"/>
</dbReference>
<dbReference type="GO" id="GO:0009317">
    <property type="term" value="C:acetyl-CoA carboxylase complex"/>
    <property type="evidence" value="ECO:0007669"/>
    <property type="project" value="InterPro"/>
</dbReference>
<reference evidence="12 13" key="1">
    <citation type="journal article" date="2017" name="Int. J. Syst. Evol. Microbiol.">
        <title>Aquarickettsiella crustaci n. gen. n. sp. (Gammaproteobacteria: Legionellales: Coxiellaceae); a bacterial pathogen of the freshwater crustacean: Gammarus fossarum (Malacostraca: Amphipoda).</title>
        <authorList>
            <person name="Bojko J."/>
            <person name="Dunn A.M."/>
            <person name="Stebbing P.D."/>
            <person name="Van Aerle R."/>
            <person name="Bacela-Spychalska K."/>
            <person name="Bean T.P."/>
            <person name="Stentiford G.D."/>
        </authorList>
    </citation>
    <scope>NUCLEOTIDE SEQUENCE [LARGE SCALE GENOMIC DNA]</scope>
    <source>
        <strain evidence="12">RA15029</strain>
    </source>
</reference>
<reference evidence="12 13" key="2">
    <citation type="journal article" date="2018" name="J. Invertebr. Pathol.">
        <title>'Candidatus Aquirickettsiella gammari' (Gammaproteobacteria: Legionellales: Coxiellaceae): A bacterial pathogen of the freshwater crustacean Gammarus fossarum (Malacostraca: Amphipoda).</title>
        <authorList>
            <person name="Bojko J."/>
            <person name="Dunn A.M."/>
            <person name="Stebbing P.D."/>
            <person name="van Aerle R."/>
            <person name="Bacela-Spychalska K."/>
            <person name="Bean T.P."/>
            <person name="Urrutia A."/>
            <person name="Stentiford G.D."/>
        </authorList>
    </citation>
    <scope>NUCLEOTIDE SEQUENCE [LARGE SCALE GENOMIC DNA]</scope>
    <source>
        <strain evidence="12">RA15029</strain>
    </source>
</reference>
<dbReference type="PROSITE" id="PS50968">
    <property type="entry name" value="BIOTINYL_LIPOYL"/>
    <property type="match status" value="1"/>
</dbReference>
<evidence type="ECO:0000313" key="13">
    <source>
        <dbReference type="Proteomes" id="UP000226429"/>
    </source>
</evidence>
<dbReference type="InterPro" id="IPR050709">
    <property type="entry name" value="Biotin_Carboxyl_Carrier/Decarb"/>
</dbReference>
<dbReference type="InterPro" id="IPR001249">
    <property type="entry name" value="AcCoA_biotinCC"/>
</dbReference>
<dbReference type="Pfam" id="PF00364">
    <property type="entry name" value="Biotin_lipoyl"/>
    <property type="match status" value="1"/>
</dbReference>
<comment type="caution">
    <text evidence="12">The sequence shown here is derived from an EMBL/GenBank/DDBJ whole genome shotgun (WGS) entry which is preliminary data.</text>
</comment>
<dbReference type="PRINTS" id="PR01071">
    <property type="entry name" value="ACOABIOTINCC"/>
</dbReference>
<dbReference type="PANTHER" id="PTHR45266">
    <property type="entry name" value="OXALOACETATE DECARBOXYLASE ALPHA CHAIN"/>
    <property type="match status" value="1"/>
</dbReference>
<protein>
    <recommendedName>
        <fullName evidence="3 9">Biotin carboxyl carrier protein of acetyl-CoA carboxylase</fullName>
    </recommendedName>
</protein>
<dbReference type="Gene3D" id="2.40.50.100">
    <property type="match status" value="1"/>
</dbReference>
<evidence type="ECO:0000256" key="2">
    <source>
        <dbReference type="ARBA" id="ARBA00005194"/>
    </source>
</evidence>
<dbReference type="GO" id="GO:0003989">
    <property type="term" value="F:acetyl-CoA carboxylase activity"/>
    <property type="evidence" value="ECO:0007669"/>
    <property type="project" value="InterPro"/>
</dbReference>
<dbReference type="GO" id="GO:0006633">
    <property type="term" value="P:fatty acid biosynthetic process"/>
    <property type="evidence" value="ECO:0007669"/>
    <property type="project" value="UniProtKB-UniPathway"/>
</dbReference>
<dbReference type="UniPathway" id="UPA00094"/>
<comment type="pathway">
    <text evidence="2 9">Lipid metabolism; fatty acid biosynthesis.</text>
</comment>
<evidence type="ECO:0000256" key="7">
    <source>
        <dbReference type="ARBA" id="ARBA00023160"/>
    </source>
</evidence>
<evidence type="ECO:0000313" key="12">
    <source>
        <dbReference type="EMBL" id="RDH40102.1"/>
    </source>
</evidence>
<dbReference type="InterPro" id="IPR000089">
    <property type="entry name" value="Biotin_lipoyl"/>
</dbReference>
<dbReference type="CDD" id="cd06850">
    <property type="entry name" value="biotinyl_domain"/>
    <property type="match status" value="1"/>
</dbReference>
<dbReference type="InterPro" id="IPR011053">
    <property type="entry name" value="Single_hybrid_motif"/>
</dbReference>
<evidence type="ECO:0000256" key="9">
    <source>
        <dbReference type="RuleBase" id="RU364072"/>
    </source>
</evidence>
<evidence type="ECO:0000256" key="4">
    <source>
        <dbReference type="ARBA" id="ARBA00022516"/>
    </source>
</evidence>
<sequence length="144" mass="15761">MDSEKINQLIKLLNEHGLTEIEFSEGDQSIRIKRQLPPSSGTTLLQTSPSTGIMPPEQSSLKEPELTGHKVRSPMVGTVYLAPNPEADPFVSLGQTVKVGDVLCIVEAMKMMNQIEADKSGVIKARLVENATPVEYNQALFVIE</sequence>
<keyword evidence="5 9" id="KW-0276">Fatty acid metabolism</keyword>
<evidence type="ECO:0000256" key="8">
    <source>
        <dbReference type="ARBA" id="ARBA00023267"/>
    </source>
</evidence>
<accession>A0A370CGD2</accession>
<dbReference type="NCBIfam" id="TIGR00531">
    <property type="entry name" value="BCCP"/>
    <property type="match status" value="1"/>
</dbReference>
<evidence type="ECO:0000256" key="1">
    <source>
        <dbReference type="ARBA" id="ARBA00003761"/>
    </source>
</evidence>
<keyword evidence="8 9" id="KW-0092">Biotin</keyword>
<dbReference type="FunFam" id="2.40.50.100:FF:000003">
    <property type="entry name" value="Acetyl-CoA carboxylase biotin carboxyl carrier protein"/>
    <property type="match status" value="1"/>
</dbReference>
<keyword evidence="7 9" id="KW-0275">Fatty acid biosynthesis</keyword>
<feature type="domain" description="Lipoyl-binding" evidence="11">
    <location>
        <begin position="68"/>
        <end position="144"/>
    </location>
</feature>